<accession>A0A377J9U1</accession>
<organism evidence="8 9">
    <name type="scientific">Grimontia hollisae</name>
    <name type="common">Vibrio hollisae</name>
    <dbReference type="NCBI Taxonomy" id="673"/>
    <lineage>
        <taxon>Bacteria</taxon>
        <taxon>Pseudomonadati</taxon>
        <taxon>Pseudomonadota</taxon>
        <taxon>Gammaproteobacteria</taxon>
        <taxon>Vibrionales</taxon>
        <taxon>Vibrionaceae</taxon>
        <taxon>Grimontia</taxon>
    </lineage>
</organism>
<evidence type="ECO:0000256" key="6">
    <source>
        <dbReference type="SAM" id="Phobius"/>
    </source>
</evidence>
<dbReference type="PROSITE" id="PS50850">
    <property type="entry name" value="MFS"/>
    <property type="match status" value="1"/>
</dbReference>
<evidence type="ECO:0000256" key="3">
    <source>
        <dbReference type="ARBA" id="ARBA00022692"/>
    </source>
</evidence>
<feature type="transmembrane region" description="Helical" evidence="6">
    <location>
        <begin position="345"/>
        <end position="364"/>
    </location>
</feature>
<name>A0A377J9U1_GRIHO</name>
<evidence type="ECO:0000256" key="4">
    <source>
        <dbReference type="ARBA" id="ARBA00022989"/>
    </source>
</evidence>
<reference evidence="8 9" key="1">
    <citation type="submission" date="2018-06" db="EMBL/GenBank/DDBJ databases">
        <authorList>
            <consortium name="Pathogen Informatics"/>
            <person name="Doyle S."/>
        </authorList>
    </citation>
    <scope>NUCLEOTIDE SEQUENCE [LARGE SCALE GENOMIC DNA]</scope>
    <source>
        <strain evidence="8 9">NCTC11645</strain>
    </source>
</reference>
<gene>
    <name evidence="8" type="primary">tsgA</name>
    <name evidence="8" type="ORF">NCTC11645_03529</name>
</gene>
<feature type="transmembrane region" description="Helical" evidence="6">
    <location>
        <begin position="259"/>
        <end position="278"/>
    </location>
</feature>
<evidence type="ECO:0000313" key="9">
    <source>
        <dbReference type="Proteomes" id="UP000254512"/>
    </source>
</evidence>
<keyword evidence="2" id="KW-1003">Cell membrane</keyword>
<feature type="transmembrane region" description="Helical" evidence="6">
    <location>
        <begin position="370"/>
        <end position="389"/>
    </location>
</feature>
<evidence type="ECO:0000259" key="7">
    <source>
        <dbReference type="PROSITE" id="PS50850"/>
    </source>
</evidence>
<feature type="domain" description="Major facilitator superfamily (MFS) profile" evidence="7">
    <location>
        <begin position="22"/>
        <end position="394"/>
    </location>
</feature>
<dbReference type="InterPro" id="IPR050375">
    <property type="entry name" value="MFS_TsgA-like"/>
</dbReference>
<dbReference type="SUPFAM" id="SSF103473">
    <property type="entry name" value="MFS general substrate transporter"/>
    <property type="match status" value="1"/>
</dbReference>
<comment type="subcellular location">
    <subcellularLocation>
        <location evidence="1">Cell inner membrane</location>
        <topology evidence="1">Multi-pass membrane protein</topology>
    </subcellularLocation>
</comment>
<evidence type="ECO:0000256" key="5">
    <source>
        <dbReference type="ARBA" id="ARBA00023136"/>
    </source>
</evidence>
<keyword evidence="5 6" id="KW-0472">Membrane</keyword>
<feature type="transmembrane region" description="Helical" evidence="6">
    <location>
        <begin position="20"/>
        <end position="38"/>
    </location>
</feature>
<dbReference type="PANTHER" id="PTHR43702">
    <property type="entry name" value="L-FUCOSE-PROTON SYMPORTER"/>
    <property type="match status" value="1"/>
</dbReference>
<dbReference type="InterPro" id="IPR011701">
    <property type="entry name" value="MFS"/>
</dbReference>
<dbReference type="NCBIfam" id="NF002982">
    <property type="entry name" value="PRK03699.1"/>
    <property type="match status" value="1"/>
</dbReference>
<proteinExistence type="predicted"/>
<feature type="transmembrane region" description="Helical" evidence="6">
    <location>
        <begin position="285"/>
        <end position="302"/>
    </location>
</feature>
<feature type="transmembrane region" description="Helical" evidence="6">
    <location>
        <begin position="314"/>
        <end position="333"/>
    </location>
</feature>
<feature type="transmembrane region" description="Helical" evidence="6">
    <location>
        <begin position="58"/>
        <end position="80"/>
    </location>
</feature>
<keyword evidence="4 6" id="KW-1133">Transmembrane helix</keyword>
<evidence type="ECO:0000313" key="8">
    <source>
        <dbReference type="EMBL" id="STO98543.1"/>
    </source>
</evidence>
<evidence type="ECO:0000256" key="1">
    <source>
        <dbReference type="ARBA" id="ARBA00004429"/>
    </source>
</evidence>
<sequence>MTSRGITAQLSTGVHMKNRITLTAISFLANFIMAGFATQFGMLIEPIATAYNANVNDVASIFSLLNGGALAGTIAAFFIIEKVGVKRMTLLCYSTIAAMAALMHFVPSLSMVMTAMTIIGFCGGVGLCIAGTIVVSVWKDKIQSTMLVVQDATFNVAGVIFPLITTYALTNALGWSISYLSIGLVALATTLMVVATNFSACETPAETQEEAKSEWNFGIISGGIGLFLGMLALYTFLTWAPMFVKEKFDIPFEQAGQIITQYWSAALIGALVSTVIVARVKIQHFLLAIISMALALTAMIVTTQQVEWLSYLTYGYGFVCAALYNAFIAYGVSFVRNASSKNVSYILISGSAGAMFSPAISAMFESIIGLQAVMYAIPVIYGVIVAMLLSSLKLTKPAA</sequence>
<dbReference type="Gene3D" id="1.20.1250.20">
    <property type="entry name" value="MFS general substrate transporter like domains"/>
    <property type="match status" value="2"/>
</dbReference>
<dbReference type="PANTHER" id="PTHR43702:SF3">
    <property type="entry name" value="PROTEIN TSGA"/>
    <property type="match status" value="1"/>
</dbReference>
<evidence type="ECO:0000256" key="2">
    <source>
        <dbReference type="ARBA" id="ARBA00022475"/>
    </source>
</evidence>
<feature type="transmembrane region" description="Helical" evidence="6">
    <location>
        <begin position="147"/>
        <end position="169"/>
    </location>
</feature>
<feature type="transmembrane region" description="Helical" evidence="6">
    <location>
        <begin position="87"/>
        <end position="106"/>
    </location>
</feature>
<dbReference type="InterPro" id="IPR036259">
    <property type="entry name" value="MFS_trans_sf"/>
</dbReference>
<keyword evidence="3 6" id="KW-0812">Transmembrane</keyword>
<feature type="transmembrane region" description="Helical" evidence="6">
    <location>
        <begin position="112"/>
        <end position="135"/>
    </location>
</feature>
<protein>
    <submittedName>
        <fullName evidence="8">Putative transporter</fullName>
    </submittedName>
</protein>
<dbReference type="GO" id="GO:0022857">
    <property type="term" value="F:transmembrane transporter activity"/>
    <property type="evidence" value="ECO:0007669"/>
    <property type="project" value="InterPro"/>
</dbReference>
<dbReference type="EMBL" id="UGHD01000003">
    <property type="protein sequence ID" value="STO98543.1"/>
    <property type="molecule type" value="Genomic_DNA"/>
</dbReference>
<dbReference type="InterPro" id="IPR020846">
    <property type="entry name" value="MFS_dom"/>
</dbReference>
<dbReference type="AlphaFoldDB" id="A0A377J9U1"/>
<feature type="transmembrane region" description="Helical" evidence="6">
    <location>
        <begin position="215"/>
        <end position="239"/>
    </location>
</feature>
<dbReference type="Proteomes" id="UP000254512">
    <property type="component" value="Unassembled WGS sequence"/>
</dbReference>
<feature type="transmembrane region" description="Helical" evidence="6">
    <location>
        <begin position="175"/>
        <end position="194"/>
    </location>
</feature>
<dbReference type="STRING" id="673.AL542_02940"/>
<dbReference type="GO" id="GO:0005886">
    <property type="term" value="C:plasma membrane"/>
    <property type="evidence" value="ECO:0007669"/>
    <property type="project" value="UniProtKB-SubCell"/>
</dbReference>
<dbReference type="Pfam" id="PF07690">
    <property type="entry name" value="MFS_1"/>
    <property type="match status" value="1"/>
</dbReference>